<dbReference type="GO" id="GO:0043937">
    <property type="term" value="P:regulation of sporulation"/>
    <property type="evidence" value="ECO:0007669"/>
    <property type="project" value="InterPro"/>
</dbReference>
<name>A0A9Q4B4K4_SALAG</name>
<dbReference type="GO" id="GO:0046983">
    <property type="term" value="F:protein dimerization activity"/>
    <property type="evidence" value="ECO:0007669"/>
    <property type="project" value="InterPro"/>
</dbReference>
<dbReference type="Pfam" id="PF09388">
    <property type="entry name" value="SpoOE-like"/>
    <property type="match status" value="1"/>
</dbReference>
<dbReference type="InterPro" id="IPR018540">
    <property type="entry name" value="Spo0E-like"/>
</dbReference>
<evidence type="ECO:0000313" key="1">
    <source>
        <dbReference type="EMBL" id="MCR6098214.1"/>
    </source>
</evidence>
<dbReference type="SUPFAM" id="SSF140500">
    <property type="entry name" value="BAS1536-like"/>
    <property type="match status" value="1"/>
</dbReference>
<dbReference type="OrthoDB" id="2893507at2"/>
<dbReference type="Gene3D" id="4.10.280.10">
    <property type="entry name" value="Helix-loop-helix DNA-binding domain"/>
    <property type="match status" value="1"/>
</dbReference>
<organism evidence="1 2">
    <name type="scientific">Salipaludibacillus agaradhaerens</name>
    <name type="common">Bacillus agaradhaerens</name>
    <dbReference type="NCBI Taxonomy" id="76935"/>
    <lineage>
        <taxon>Bacteria</taxon>
        <taxon>Bacillati</taxon>
        <taxon>Bacillota</taxon>
        <taxon>Bacilli</taxon>
        <taxon>Bacillales</taxon>
        <taxon>Bacillaceae</taxon>
    </lineage>
</organism>
<sequence>MTVAVQNLSKHALLTEIEKTRSKMHYLTAKKHRTSEEVVEISTHLDKLLNQYQSMQLKNNSSLL</sequence>
<dbReference type="InterPro" id="IPR037208">
    <property type="entry name" value="Spo0E-like_sf"/>
</dbReference>
<dbReference type="Proteomes" id="UP001057753">
    <property type="component" value="Unassembled WGS sequence"/>
</dbReference>
<dbReference type="InterPro" id="IPR036638">
    <property type="entry name" value="HLH_DNA-bd_sf"/>
</dbReference>
<accession>A0A9Q4B4K4</accession>
<gene>
    <name evidence="1" type="ORF">HXA33_16865</name>
</gene>
<dbReference type="AlphaFoldDB" id="A0A9Q4B4K4"/>
<dbReference type="RefSeq" id="WP_143709677.1">
    <property type="nucleotide sequence ID" value="NZ_JABXYM010000001.1"/>
</dbReference>
<protein>
    <submittedName>
        <fullName evidence="1">Aspartyl-phosphate phosphatase Spo0E family protein</fullName>
    </submittedName>
</protein>
<proteinExistence type="predicted"/>
<reference evidence="1" key="1">
    <citation type="submission" date="2020-06" db="EMBL/GenBank/DDBJ databases">
        <title>Insight into the genomes of haloalkaliphilic bacilli from Kenyan soda lakes.</title>
        <authorList>
            <person name="Mwirichia R."/>
            <person name="Villamizar G.C."/>
            <person name="Poehlein A."/>
            <person name="Mugweru J."/>
            <person name="Kipnyargis A."/>
            <person name="Kiplimo D."/>
            <person name="Orwa P."/>
            <person name="Daniel R."/>
        </authorList>
    </citation>
    <scope>NUCLEOTIDE SEQUENCE</scope>
    <source>
        <strain evidence="1">B1096_S55</strain>
    </source>
</reference>
<keyword evidence="2" id="KW-1185">Reference proteome</keyword>
<comment type="caution">
    <text evidence="1">The sequence shown here is derived from an EMBL/GenBank/DDBJ whole genome shotgun (WGS) entry which is preliminary data.</text>
</comment>
<dbReference type="EMBL" id="JABXYM010000001">
    <property type="protein sequence ID" value="MCR6098214.1"/>
    <property type="molecule type" value="Genomic_DNA"/>
</dbReference>
<evidence type="ECO:0000313" key="2">
    <source>
        <dbReference type="Proteomes" id="UP001057753"/>
    </source>
</evidence>